<evidence type="ECO:0000256" key="1">
    <source>
        <dbReference type="ARBA" id="ARBA00010609"/>
    </source>
</evidence>
<dbReference type="InterPro" id="IPR045087">
    <property type="entry name" value="Cu-oxidase_fam"/>
</dbReference>
<evidence type="ECO:0000259" key="8">
    <source>
        <dbReference type="Pfam" id="PF07731"/>
    </source>
</evidence>
<feature type="domain" description="Plastocyanin-like" evidence="8">
    <location>
        <begin position="519"/>
        <end position="676"/>
    </location>
</feature>
<dbReference type="GO" id="GO:0016491">
    <property type="term" value="F:oxidoreductase activity"/>
    <property type="evidence" value="ECO:0007669"/>
    <property type="project" value="UniProtKB-KW"/>
</dbReference>
<dbReference type="AlphaFoldDB" id="A0A2T3AH59"/>
<keyword evidence="2" id="KW-0479">Metal-binding</keyword>
<feature type="domain" description="Plastocyanin-like" evidence="9">
    <location>
        <begin position="136"/>
        <end position="246"/>
    </location>
</feature>
<keyword evidence="6" id="KW-0472">Membrane</keyword>
<dbReference type="Pfam" id="PF07732">
    <property type="entry name" value="Cu-oxidase_3"/>
    <property type="match status" value="1"/>
</dbReference>
<keyword evidence="6" id="KW-0812">Transmembrane</keyword>
<keyword evidence="3" id="KW-0560">Oxidoreductase</keyword>
<dbReference type="Pfam" id="PF00394">
    <property type="entry name" value="Cu-oxidase"/>
    <property type="match status" value="1"/>
</dbReference>
<evidence type="ECO:0000256" key="4">
    <source>
        <dbReference type="ARBA" id="ARBA00023008"/>
    </source>
</evidence>
<evidence type="ECO:0000259" key="9">
    <source>
        <dbReference type="Pfam" id="PF07732"/>
    </source>
</evidence>
<evidence type="ECO:0000256" key="3">
    <source>
        <dbReference type="ARBA" id="ARBA00023002"/>
    </source>
</evidence>
<dbReference type="InterPro" id="IPR001117">
    <property type="entry name" value="Cu-oxidase_2nd"/>
</dbReference>
<proteinExistence type="inferred from homology"/>
<dbReference type="SUPFAM" id="SSF49503">
    <property type="entry name" value="Cupredoxins"/>
    <property type="match status" value="3"/>
</dbReference>
<evidence type="ECO:0000256" key="5">
    <source>
        <dbReference type="SAM" id="MobiDB-lite"/>
    </source>
</evidence>
<dbReference type="GO" id="GO:0005507">
    <property type="term" value="F:copper ion binding"/>
    <property type="evidence" value="ECO:0007669"/>
    <property type="project" value="InterPro"/>
</dbReference>
<dbReference type="PROSITE" id="PS00080">
    <property type="entry name" value="MULTICOPPER_OXIDASE2"/>
    <property type="match status" value="1"/>
</dbReference>
<dbReference type="PROSITE" id="PS00079">
    <property type="entry name" value="MULTICOPPER_OXIDASE1"/>
    <property type="match status" value="1"/>
</dbReference>
<feature type="domain" description="Plastocyanin-like" evidence="7">
    <location>
        <begin position="259"/>
        <end position="426"/>
    </location>
</feature>
<feature type="compositionally biased region" description="Polar residues" evidence="5">
    <location>
        <begin position="1"/>
        <end position="12"/>
    </location>
</feature>
<dbReference type="EMBL" id="KZ678390">
    <property type="protein sequence ID" value="PSR97512.1"/>
    <property type="molecule type" value="Genomic_DNA"/>
</dbReference>
<dbReference type="Pfam" id="PF07731">
    <property type="entry name" value="Cu-oxidase_2"/>
    <property type="match status" value="1"/>
</dbReference>
<keyword evidence="6" id="KW-1133">Transmembrane helix</keyword>
<dbReference type="InParanoid" id="A0A2T3AH59"/>
<evidence type="ECO:0000256" key="2">
    <source>
        <dbReference type="ARBA" id="ARBA00022723"/>
    </source>
</evidence>
<evidence type="ECO:0000313" key="10">
    <source>
        <dbReference type="EMBL" id="PSR97512.1"/>
    </source>
</evidence>
<dbReference type="STRING" id="2025994.A0A2T3AH59"/>
<name>A0A2T3AH59_9PEZI</name>
<keyword evidence="4" id="KW-0186">Copper</keyword>
<dbReference type="CDD" id="cd13857">
    <property type="entry name" value="CuRO_1_Diphenol_Ox"/>
    <property type="match status" value="1"/>
</dbReference>
<dbReference type="CDD" id="cd13910">
    <property type="entry name" value="CuRO_3_MCO_like_4"/>
    <property type="match status" value="1"/>
</dbReference>
<feature type="transmembrane region" description="Helical" evidence="6">
    <location>
        <begin position="70"/>
        <end position="91"/>
    </location>
</feature>
<accession>A0A2T3AH59</accession>
<dbReference type="InterPro" id="IPR011706">
    <property type="entry name" value="Cu-oxidase_C"/>
</dbReference>
<sequence>MRQYAQLRSSSPSDEHRETSKSQFRQHVQDESPVEDEQKERLLAQELTEDSPSGDELDNRQRQRRKWRHYGLFGLAAIIVVTAVVAVFYWFHLTKKQADVAKTFRRPSSDYVIDPAWDFAGSPAVREYDWVVSDIVANPDGVFRPMVVINGQFPGPMIVCNEGDTVVINVRNHAKNATSIHWHGLFQNGTAFMDGTVGVTQCPIAPGQSFRYEFKVKGQAGTYFYHGHQAAQGLDGLIGPFIILSQTEKDNQPIMYDTDRVVMVQDWYYDTSDGLLRQTLSPGSESSPVPNGALINGANKVDCLSHPDRKCDSSSAVLPTLDLEPDKHHRLRVINVGGFAWFEVSVDKHLDLSVTEVDGVTVEPSSDSAITIAPGQRYSIILSTDQTEPSGLYWFRARMLSHCFAENVLPEKGMATAQAVLRYNNNELRSSGSVQRVNLDTNTAVITPQTEPDSGKYTVICKDSAPGTYKPIPALAAPEYAHHSWYFRLNLEIGDWRLERGFLNKSTFRPQLASPTLHRLVDGLQDSDNNASFHLEGVNTAAFDTKHDLVVSSNTVETIDIILQNFDEGNHPFHLHGTQMFILAAGHGYFPGYEALGLQPGGRGLLSSSSGSTLASDGSITTNNSIIANPTRRDVTAVESFGWTLIRFVADNPGVWLFHCHMIWHAEAGMAMQFASRLDVLKTWSVPEQSAHLCNAPIEELEKGATPKDDIWFGHFDGKA</sequence>
<gene>
    <name evidence="10" type="ORF">BD289DRAFT_384028</name>
</gene>
<dbReference type="InterPro" id="IPR033138">
    <property type="entry name" value="Cu_oxidase_CS"/>
</dbReference>
<comment type="similarity">
    <text evidence="1">Belongs to the multicopper oxidase family.</text>
</comment>
<organism evidence="10 11">
    <name type="scientific">Coniella lustricola</name>
    <dbReference type="NCBI Taxonomy" id="2025994"/>
    <lineage>
        <taxon>Eukaryota</taxon>
        <taxon>Fungi</taxon>
        <taxon>Dikarya</taxon>
        <taxon>Ascomycota</taxon>
        <taxon>Pezizomycotina</taxon>
        <taxon>Sordariomycetes</taxon>
        <taxon>Sordariomycetidae</taxon>
        <taxon>Diaporthales</taxon>
        <taxon>Schizoparmaceae</taxon>
        <taxon>Coniella</taxon>
    </lineage>
</organism>
<evidence type="ECO:0000313" key="11">
    <source>
        <dbReference type="Proteomes" id="UP000241462"/>
    </source>
</evidence>
<reference evidence="10 11" key="1">
    <citation type="journal article" date="2018" name="Mycol. Prog.">
        <title>Coniella lustricola, a new species from submerged detritus.</title>
        <authorList>
            <person name="Raudabaugh D.B."/>
            <person name="Iturriaga T."/>
            <person name="Carver A."/>
            <person name="Mondo S."/>
            <person name="Pangilinan J."/>
            <person name="Lipzen A."/>
            <person name="He G."/>
            <person name="Amirebrahimi M."/>
            <person name="Grigoriev I.V."/>
            <person name="Miller A.N."/>
        </authorList>
    </citation>
    <scope>NUCLEOTIDE SEQUENCE [LARGE SCALE GENOMIC DNA]</scope>
    <source>
        <strain evidence="10 11">B22-T-1</strain>
    </source>
</reference>
<keyword evidence="11" id="KW-1185">Reference proteome</keyword>
<dbReference type="PANTHER" id="PTHR11709">
    <property type="entry name" value="MULTI-COPPER OXIDASE"/>
    <property type="match status" value="1"/>
</dbReference>
<dbReference type="OrthoDB" id="2121828at2759"/>
<dbReference type="PANTHER" id="PTHR11709:SF414">
    <property type="entry name" value="ADR239WP"/>
    <property type="match status" value="1"/>
</dbReference>
<evidence type="ECO:0000256" key="6">
    <source>
        <dbReference type="SAM" id="Phobius"/>
    </source>
</evidence>
<feature type="region of interest" description="Disordered" evidence="5">
    <location>
        <begin position="1"/>
        <end position="40"/>
    </location>
</feature>
<evidence type="ECO:0000259" key="7">
    <source>
        <dbReference type="Pfam" id="PF00394"/>
    </source>
</evidence>
<dbReference type="InterPro" id="IPR002355">
    <property type="entry name" value="Cu_oxidase_Cu_BS"/>
</dbReference>
<dbReference type="InterPro" id="IPR011707">
    <property type="entry name" value="Cu-oxidase-like_N"/>
</dbReference>
<dbReference type="InterPro" id="IPR008972">
    <property type="entry name" value="Cupredoxin"/>
</dbReference>
<dbReference type="Gene3D" id="2.60.40.420">
    <property type="entry name" value="Cupredoxins - blue copper proteins"/>
    <property type="match status" value="3"/>
</dbReference>
<dbReference type="Proteomes" id="UP000241462">
    <property type="component" value="Unassembled WGS sequence"/>
</dbReference>
<protein>
    <submittedName>
        <fullName evidence="10">Multicopper oxidase-domain-containing protein</fullName>
    </submittedName>
</protein>